<dbReference type="EMBL" id="JAWDGP010003188">
    <property type="protein sequence ID" value="KAK3776690.1"/>
    <property type="molecule type" value="Genomic_DNA"/>
</dbReference>
<accession>A0AAE0ZW68</accession>
<feature type="compositionally biased region" description="Polar residues" evidence="1">
    <location>
        <begin position="51"/>
        <end position="63"/>
    </location>
</feature>
<reference evidence="2" key="1">
    <citation type="journal article" date="2023" name="G3 (Bethesda)">
        <title>A reference genome for the long-term kleptoplast-retaining sea slug Elysia crispata morphotype clarki.</title>
        <authorList>
            <person name="Eastman K.E."/>
            <person name="Pendleton A.L."/>
            <person name="Shaikh M.A."/>
            <person name="Suttiyut T."/>
            <person name="Ogas R."/>
            <person name="Tomko P."/>
            <person name="Gavelis G."/>
            <person name="Widhalm J.R."/>
            <person name="Wisecaver J.H."/>
        </authorList>
    </citation>
    <scope>NUCLEOTIDE SEQUENCE</scope>
    <source>
        <strain evidence="2">ECLA1</strain>
    </source>
</reference>
<sequence length="94" mass="10374">MSLWISEGLQLGGGRGGGEEKGEGKMTLDAWTTHTKNRQQPRTFSCVHNPATDSTTCASTLTRPTDPHGLMNRQRDGQNIKLRRNQTPETSSSY</sequence>
<gene>
    <name evidence="2" type="ORF">RRG08_045514</name>
</gene>
<feature type="compositionally biased region" description="Basic and acidic residues" evidence="1">
    <location>
        <begin position="17"/>
        <end position="26"/>
    </location>
</feature>
<protein>
    <submittedName>
        <fullName evidence="2">Uncharacterized protein</fullName>
    </submittedName>
</protein>
<feature type="region of interest" description="Disordered" evidence="1">
    <location>
        <begin position="1"/>
        <end position="94"/>
    </location>
</feature>
<feature type="compositionally biased region" description="Polar residues" evidence="1">
    <location>
        <begin position="30"/>
        <end position="43"/>
    </location>
</feature>
<evidence type="ECO:0000313" key="3">
    <source>
        <dbReference type="Proteomes" id="UP001283361"/>
    </source>
</evidence>
<feature type="compositionally biased region" description="Polar residues" evidence="1">
    <location>
        <begin position="85"/>
        <end position="94"/>
    </location>
</feature>
<dbReference type="AlphaFoldDB" id="A0AAE0ZW68"/>
<keyword evidence="3" id="KW-1185">Reference proteome</keyword>
<evidence type="ECO:0000256" key="1">
    <source>
        <dbReference type="SAM" id="MobiDB-lite"/>
    </source>
</evidence>
<dbReference type="Proteomes" id="UP001283361">
    <property type="component" value="Unassembled WGS sequence"/>
</dbReference>
<name>A0AAE0ZW68_9GAST</name>
<evidence type="ECO:0000313" key="2">
    <source>
        <dbReference type="EMBL" id="KAK3776690.1"/>
    </source>
</evidence>
<comment type="caution">
    <text evidence="2">The sequence shown here is derived from an EMBL/GenBank/DDBJ whole genome shotgun (WGS) entry which is preliminary data.</text>
</comment>
<organism evidence="2 3">
    <name type="scientific">Elysia crispata</name>
    <name type="common">lettuce slug</name>
    <dbReference type="NCBI Taxonomy" id="231223"/>
    <lineage>
        <taxon>Eukaryota</taxon>
        <taxon>Metazoa</taxon>
        <taxon>Spiralia</taxon>
        <taxon>Lophotrochozoa</taxon>
        <taxon>Mollusca</taxon>
        <taxon>Gastropoda</taxon>
        <taxon>Heterobranchia</taxon>
        <taxon>Euthyneura</taxon>
        <taxon>Panpulmonata</taxon>
        <taxon>Sacoglossa</taxon>
        <taxon>Placobranchoidea</taxon>
        <taxon>Plakobranchidae</taxon>
        <taxon>Elysia</taxon>
    </lineage>
</organism>
<proteinExistence type="predicted"/>